<dbReference type="FunFam" id="2.160.10.10:FF:000008">
    <property type="entry name" value="Maltose O-acetyltransferase"/>
    <property type="match status" value="1"/>
</dbReference>
<dbReference type="InterPro" id="IPR024688">
    <property type="entry name" value="Mac_dom"/>
</dbReference>
<keyword evidence="8" id="KW-1185">Reference proteome</keyword>
<keyword evidence="3" id="KW-0677">Repeat</keyword>
<evidence type="ECO:0000256" key="5">
    <source>
        <dbReference type="RuleBase" id="RU367021"/>
    </source>
</evidence>
<dbReference type="GO" id="GO:0008870">
    <property type="term" value="F:galactoside O-acetyltransferase activity"/>
    <property type="evidence" value="ECO:0007669"/>
    <property type="project" value="TreeGrafter"/>
</dbReference>
<proteinExistence type="inferred from homology"/>
<evidence type="ECO:0000313" key="7">
    <source>
        <dbReference type="EMBL" id="KLV08097.1"/>
    </source>
</evidence>
<comment type="caution">
    <text evidence="7">The sequence shown here is derived from an EMBL/GenBank/DDBJ whole genome shotgun (WGS) entry which is preliminary data.</text>
</comment>
<dbReference type="Pfam" id="PF12464">
    <property type="entry name" value="Mac"/>
    <property type="match status" value="1"/>
</dbReference>
<dbReference type="Gene3D" id="2.160.10.10">
    <property type="entry name" value="Hexapeptide repeat proteins"/>
    <property type="match status" value="1"/>
</dbReference>
<dbReference type="InterPro" id="IPR039369">
    <property type="entry name" value="LacA-like"/>
</dbReference>
<keyword evidence="2 5" id="KW-0808">Transferase</keyword>
<dbReference type="EC" id="2.3.1.-" evidence="5"/>
<dbReference type="EMBL" id="LDOU01000015">
    <property type="protein sequence ID" value="KLV08097.1"/>
    <property type="molecule type" value="Genomic_DNA"/>
</dbReference>
<dbReference type="CDD" id="cd03357">
    <property type="entry name" value="LbH_MAT_GAT"/>
    <property type="match status" value="1"/>
</dbReference>
<evidence type="ECO:0000256" key="3">
    <source>
        <dbReference type="ARBA" id="ARBA00022737"/>
    </source>
</evidence>
<accession>A0A0J1K0U4</accession>
<dbReference type="Pfam" id="PF14602">
    <property type="entry name" value="Hexapep_2"/>
    <property type="match status" value="1"/>
</dbReference>
<dbReference type="InterPro" id="IPR001451">
    <property type="entry name" value="Hexapep"/>
</dbReference>
<sequence length="188" mass="20065">MTEKEKMLAGLHYNPADPELVALRLRARLLTEKLNQTSAVEAEKRVAMAKSLFGSTGEQINIESSFHCDYGQNIHVGENFFANFGCVILDVAEVHIGDNCFIAPQVGIYTAAHPIDPVERAKGVEFAKPVSIGNNCWIGGHATINPGVTLGDNVVVASGAVVTKSFGNNVVIAGNPARILKTIEGSSY</sequence>
<dbReference type="InterPro" id="IPR011004">
    <property type="entry name" value="Trimer_LpxA-like_sf"/>
</dbReference>
<dbReference type="Proteomes" id="UP000035909">
    <property type="component" value="Unassembled WGS sequence"/>
</dbReference>
<evidence type="ECO:0000256" key="1">
    <source>
        <dbReference type="ARBA" id="ARBA00007274"/>
    </source>
</evidence>
<organism evidence="7 8">
    <name type="scientific">Photobacterium ganghwense</name>
    <dbReference type="NCBI Taxonomy" id="320778"/>
    <lineage>
        <taxon>Bacteria</taxon>
        <taxon>Pseudomonadati</taxon>
        <taxon>Pseudomonadota</taxon>
        <taxon>Gammaproteobacteria</taxon>
        <taxon>Vibrionales</taxon>
        <taxon>Vibrionaceae</taxon>
        <taxon>Photobacterium</taxon>
    </lineage>
</organism>
<keyword evidence="4 5" id="KW-0012">Acyltransferase</keyword>
<dbReference type="PANTHER" id="PTHR43017">
    <property type="entry name" value="GALACTOSIDE O-ACETYLTRANSFERASE"/>
    <property type="match status" value="1"/>
</dbReference>
<evidence type="ECO:0000256" key="4">
    <source>
        <dbReference type="ARBA" id="ARBA00023315"/>
    </source>
</evidence>
<reference evidence="7 8" key="1">
    <citation type="submission" date="2015-05" db="EMBL/GenBank/DDBJ databases">
        <title>Photobacterium galathea sp. nov.</title>
        <authorList>
            <person name="Machado H."/>
            <person name="Gram L."/>
        </authorList>
    </citation>
    <scope>NUCLEOTIDE SEQUENCE [LARGE SCALE GENOMIC DNA]</scope>
    <source>
        <strain evidence="7 8">DSM 22954</strain>
    </source>
</reference>
<dbReference type="SMART" id="SM01266">
    <property type="entry name" value="Mac"/>
    <property type="match status" value="1"/>
</dbReference>
<evidence type="ECO:0000256" key="2">
    <source>
        <dbReference type="ARBA" id="ARBA00022679"/>
    </source>
</evidence>
<name>A0A0J1K0U4_9GAMM</name>
<dbReference type="PATRIC" id="fig|320778.3.peg.3227"/>
<dbReference type="RefSeq" id="WP_047885989.1">
    <property type="nucleotide sequence ID" value="NZ_CP071326.1"/>
</dbReference>
<evidence type="ECO:0000313" key="8">
    <source>
        <dbReference type="Proteomes" id="UP000035909"/>
    </source>
</evidence>
<comment type="similarity">
    <text evidence="1 5">Belongs to the transferase hexapeptide repeat family.</text>
</comment>
<dbReference type="STRING" id="320778.ABT57_14845"/>
<protein>
    <recommendedName>
        <fullName evidence="5">Acetyltransferase</fullName>
        <ecNumber evidence="5">2.3.1.-</ecNumber>
    </recommendedName>
</protein>
<dbReference type="AlphaFoldDB" id="A0A0J1K0U4"/>
<feature type="domain" description="Maltose/galactoside acetyltransferase" evidence="6">
    <location>
        <begin position="4"/>
        <end position="58"/>
    </location>
</feature>
<gene>
    <name evidence="7" type="ORF">ABT57_14845</name>
</gene>
<evidence type="ECO:0000259" key="6">
    <source>
        <dbReference type="SMART" id="SM01266"/>
    </source>
</evidence>
<dbReference type="PANTHER" id="PTHR43017:SF1">
    <property type="entry name" value="ACETYLTRANSFERASE YJL218W-RELATED"/>
    <property type="match status" value="1"/>
</dbReference>
<dbReference type="SUPFAM" id="SSF51161">
    <property type="entry name" value="Trimeric LpxA-like enzymes"/>
    <property type="match status" value="1"/>
</dbReference>